<comment type="caution">
    <text evidence="3">The sequence shown here is derived from an EMBL/GenBank/DDBJ whole genome shotgun (WGS) entry which is preliminary data.</text>
</comment>
<dbReference type="OrthoDB" id="244495at2759"/>
<evidence type="ECO:0000313" key="3">
    <source>
        <dbReference type="EMBL" id="EAU91620.2"/>
    </source>
</evidence>
<evidence type="ECO:0000313" key="4">
    <source>
        <dbReference type="Proteomes" id="UP000001861"/>
    </source>
</evidence>
<dbReference type="InParanoid" id="A8N5R7"/>
<dbReference type="EMBL" id="AACS02000003">
    <property type="protein sequence ID" value="EAU91620.2"/>
    <property type="molecule type" value="Genomic_DNA"/>
</dbReference>
<dbReference type="VEuPathDB" id="FungiDB:CC1G_12099"/>
<feature type="compositionally biased region" description="Low complexity" evidence="1">
    <location>
        <begin position="312"/>
        <end position="343"/>
    </location>
</feature>
<dbReference type="STRING" id="240176.A8N5R7"/>
<reference evidence="3 4" key="1">
    <citation type="journal article" date="2010" name="Proc. Natl. Acad. Sci. U.S.A.">
        <title>Insights into evolution of multicellular fungi from the assembled chromosomes of the mushroom Coprinopsis cinerea (Coprinus cinereus).</title>
        <authorList>
            <person name="Stajich J.E."/>
            <person name="Wilke S.K."/>
            <person name="Ahren D."/>
            <person name="Au C.H."/>
            <person name="Birren B.W."/>
            <person name="Borodovsky M."/>
            <person name="Burns C."/>
            <person name="Canback B."/>
            <person name="Casselton L.A."/>
            <person name="Cheng C.K."/>
            <person name="Deng J."/>
            <person name="Dietrich F.S."/>
            <person name="Fargo D.C."/>
            <person name="Farman M.L."/>
            <person name="Gathman A.C."/>
            <person name="Goldberg J."/>
            <person name="Guigo R."/>
            <person name="Hoegger P.J."/>
            <person name="Hooker J.B."/>
            <person name="Huggins A."/>
            <person name="James T.Y."/>
            <person name="Kamada T."/>
            <person name="Kilaru S."/>
            <person name="Kodira C."/>
            <person name="Kues U."/>
            <person name="Kupfer D."/>
            <person name="Kwan H.S."/>
            <person name="Lomsadze A."/>
            <person name="Li W."/>
            <person name="Lilly W.W."/>
            <person name="Ma L.J."/>
            <person name="Mackey A.J."/>
            <person name="Manning G."/>
            <person name="Martin F."/>
            <person name="Muraguchi H."/>
            <person name="Natvig D.O."/>
            <person name="Palmerini H."/>
            <person name="Ramesh M.A."/>
            <person name="Rehmeyer C.J."/>
            <person name="Roe B.A."/>
            <person name="Shenoy N."/>
            <person name="Stanke M."/>
            <person name="Ter-Hovhannisyan V."/>
            <person name="Tunlid A."/>
            <person name="Velagapudi R."/>
            <person name="Vision T.J."/>
            <person name="Zeng Q."/>
            <person name="Zolan M.E."/>
            <person name="Pukkila P.J."/>
        </authorList>
    </citation>
    <scope>NUCLEOTIDE SEQUENCE [LARGE SCALE GENOMIC DNA]</scope>
    <source>
        <strain evidence="4">Okayama-7 / 130 / ATCC MYA-4618 / FGSC 9003</strain>
    </source>
</reference>
<dbReference type="InterPro" id="IPR006671">
    <property type="entry name" value="Cyclin_N"/>
</dbReference>
<name>A8N5R7_COPC7</name>
<dbReference type="RefSeq" id="XP_001830212.2">
    <property type="nucleotide sequence ID" value="XM_001830160.2"/>
</dbReference>
<dbReference type="InterPro" id="IPR013922">
    <property type="entry name" value="Cyclin_PHO80-like"/>
</dbReference>
<feature type="domain" description="Cyclin N-terminal" evidence="2">
    <location>
        <begin position="139"/>
        <end position="236"/>
    </location>
</feature>
<feature type="region of interest" description="Disordered" evidence="1">
    <location>
        <begin position="279"/>
        <end position="355"/>
    </location>
</feature>
<proteinExistence type="predicted"/>
<dbReference type="GO" id="GO:0016538">
    <property type="term" value="F:cyclin-dependent protein serine/threonine kinase regulator activity"/>
    <property type="evidence" value="ECO:0007669"/>
    <property type="project" value="TreeGrafter"/>
</dbReference>
<protein>
    <submittedName>
        <fullName evidence="3">Alternative cyclin Pcl12</fullName>
    </submittedName>
</protein>
<dbReference type="GeneID" id="6006651"/>
<organism evidence="3 4">
    <name type="scientific">Coprinopsis cinerea (strain Okayama-7 / 130 / ATCC MYA-4618 / FGSC 9003)</name>
    <name type="common">Inky cap fungus</name>
    <name type="synonym">Hormographiella aspergillata</name>
    <dbReference type="NCBI Taxonomy" id="240176"/>
    <lineage>
        <taxon>Eukaryota</taxon>
        <taxon>Fungi</taxon>
        <taxon>Dikarya</taxon>
        <taxon>Basidiomycota</taxon>
        <taxon>Agaricomycotina</taxon>
        <taxon>Agaricomycetes</taxon>
        <taxon>Agaricomycetidae</taxon>
        <taxon>Agaricales</taxon>
        <taxon>Agaricineae</taxon>
        <taxon>Psathyrellaceae</taxon>
        <taxon>Coprinopsis</taxon>
    </lineage>
</organism>
<dbReference type="eggNOG" id="KOG1674">
    <property type="taxonomic scope" value="Eukaryota"/>
</dbReference>
<dbReference type="GO" id="GO:0005634">
    <property type="term" value="C:nucleus"/>
    <property type="evidence" value="ECO:0007669"/>
    <property type="project" value="TreeGrafter"/>
</dbReference>
<sequence length="388" mass="42455">MESPSCVLEGGKDRFLTGGNMEIYVLWWQDELTIPSIPADPRSSAAFPLHQFAMSMTTTATTTITHIPKQAVQGHIDYRKPHVAPRMRSNQTVPTQGQTTAVSRPDPFYGHEPMARMCARFITHLFACPEYPPAATHSQAKLPHFIAYALHRTKLHSSVTFAALVLLQRLKARFPTARGSSGHRLFISAFMIASKVICDDTYSNKSWGIVAQGMFSLREINQMEREMCGYLEWELTVDNPILANFEAAVRADFSEDKKSYPNYPLTSVSKRAARAAASASATPVPEPDVTTNAIPNFGGQYRHSPSARIQASKPSPTRSTPSGTPSPTYSASTCPASSASPQTPVGPEDNSARIHGVDDSPGFAVVEVHPQVHPLKGQMFAFALPSKW</sequence>
<evidence type="ECO:0000256" key="1">
    <source>
        <dbReference type="SAM" id="MobiDB-lite"/>
    </source>
</evidence>
<dbReference type="InterPro" id="IPR036915">
    <property type="entry name" value="Cyclin-like_sf"/>
</dbReference>
<dbReference type="Gene3D" id="1.10.472.10">
    <property type="entry name" value="Cyclin-like"/>
    <property type="match status" value="1"/>
</dbReference>
<keyword evidence="4" id="KW-1185">Reference proteome</keyword>
<dbReference type="Pfam" id="PF00134">
    <property type="entry name" value="Cyclin_N"/>
    <property type="match status" value="1"/>
</dbReference>
<dbReference type="CDD" id="cd20557">
    <property type="entry name" value="CYCLIN_ScPCL1-like"/>
    <property type="match status" value="1"/>
</dbReference>
<dbReference type="GO" id="GO:0019901">
    <property type="term" value="F:protein kinase binding"/>
    <property type="evidence" value="ECO:0007669"/>
    <property type="project" value="InterPro"/>
</dbReference>
<dbReference type="PANTHER" id="PTHR15615">
    <property type="match status" value="1"/>
</dbReference>
<dbReference type="PANTHER" id="PTHR15615:SF108">
    <property type="entry name" value="PROTEIN CNPPD1"/>
    <property type="match status" value="1"/>
</dbReference>
<dbReference type="KEGG" id="cci:CC1G_12099"/>
<dbReference type="HOGENOM" id="CLU_050728_0_0_1"/>
<dbReference type="GO" id="GO:0000307">
    <property type="term" value="C:cyclin-dependent protein kinase holoenzyme complex"/>
    <property type="evidence" value="ECO:0007669"/>
    <property type="project" value="TreeGrafter"/>
</dbReference>
<accession>A8N5R7</accession>
<gene>
    <name evidence="3" type="ORF">CC1G_12099</name>
</gene>
<dbReference type="OMA" id="DDTYSNQ"/>
<dbReference type="AlphaFoldDB" id="A8N5R7"/>
<dbReference type="SUPFAM" id="SSF47954">
    <property type="entry name" value="Cyclin-like"/>
    <property type="match status" value="1"/>
</dbReference>
<dbReference type="Proteomes" id="UP000001861">
    <property type="component" value="Unassembled WGS sequence"/>
</dbReference>
<evidence type="ECO:0000259" key="2">
    <source>
        <dbReference type="Pfam" id="PF00134"/>
    </source>
</evidence>